<dbReference type="Pfam" id="PF12389">
    <property type="entry name" value="Peptidase_M73"/>
    <property type="match status" value="1"/>
</dbReference>
<dbReference type="RefSeq" id="WP_013683968.1">
    <property type="nucleotide sequence ID" value="NC_015320.1"/>
</dbReference>
<dbReference type="InterPro" id="IPR022121">
    <property type="entry name" value="Peptidase_M73_camelysin"/>
</dbReference>
<evidence type="ECO:0000313" key="2">
    <source>
        <dbReference type="EMBL" id="AEA47306.1"/>
    </source>
</evidence>
<evidence type="ECO:0000313" key="3">
    <source>
        <dbReference type="Proteomes" id="UP000008136"/>
    </source>
</evidence>
<dbReference type="NCBIfam" id="TIGR04088">
    <property type="entry name" value="cognate_SipW"/>
    <property type="match status" value="1"/>
</dbReference>
<dbReference type="InterPro" id="IPR018247">
    <property type="entry name" value="EF_Hand_1_Ca_BS"/>
</dbReference>
<dbReference type="OrthoDB" id="136488at2157"/>
<feature type="region of interest" description="Disordered" evidence="1">
    <location>
        <begin position="97"/>
        <end position="116"/>
    </location>
</feature>
<dbReference type="HOGENOM" id="CLU_1149768_0_0_2"/>
<sequence>MRKIAVPLAAISAIALLFTAGTLAYFSDLETSTNNTFSTGTLDIFLTDGIVSATSAWEKYDWKPGEPLESGELRVWNLGTNKGDHLEFDFELTEYEDDNGDLTDGQNNGPESDTANTTADGMGRYLYIDCMSITWFENDNETDEHILISGGSATGSGVCGNFTYGLYDVNGNGYMDLDDLATLDLDNVAPPELDTNGAYDAIDNYLQINMNVGFNETAGNDYQGDVTIMNVTVTLNQVASQ</sequence>
<keyword evidence="3" id="KW-1185">Reference proteome</keyword>
<name>F2KN30_ARCVS</name>
<accession>F2KN30</accession>
<protein>
    <recommendedName>
        <fullName evidence="4">SipW-cognate class signal peptide</fullName>
    </recommendedName>
</protein>
<dbReference type="GeneID" id="10394421"/>
<dbReference type="AlphaFoldDB" id="F2KN30"/>
<dbReference type="Proteomes" id="UP000008136">
    <property type="component" value="Chromosome"/>
</dbReference>
<dbReference type="EMBL" id="CP002588">
    <property type="protein sequence ID" value="AEA47306.1"/>
    <property type="molecule type" value="Genomic_DNA"/>
</dbReference>
<dbReference type="KEGG" id="ave:Arcve_1300"/>
<gene>
    <name evidence="2" type="ordered locus">Arcve_1300</name>
</gene>
<reference evidence="2 3" key="1">
    <citation type="submission" date="2011-03" db="EMBL/GenBank/DDBJ databases">
        <title>The complete genome of Archaeoglobus veneficus SNP6.</title>
        <authorList>
            <consortium name="US DOE Joint Genome Institute (JGI-PGF)"/>
            <person name="Lucas S."/>
            <person name="Copeland A."/>
            <person name="Lapidus A."/>
            <person name="Bruce D."/>
            <person name="Goodwin L."/>
            <person name="Pitluck S."/>
            <person name="Kyrpides N."/>
            <person name="Mavromatis K."/>
            <person name="Pagani I."/>
            <person name="Ivanova N."/>
            <person name="Mikhailova N."/>
            <person name="Lu M."/>
            <person name="Detter J.C."/>
            <person name="Tapia R."/>
            <person name="Han C."/>
            <person name="Land M."/>
            <person name="Hauser L."/>
            <person name="Markowitz V."/>
            <person name="Cheng J.-F."/>
            <person name="Hugenholtz P."/>
            <person name="Woyke T."/>
            <person name="Wu D."/>
            <person name="Spring S."/>
            <person name="Brambilla E."/>
            <person name="Klenk H.-P."/>
            <person name="Eisen J.A."/>
        </authorList>
    </citation>
    <scope>NUCLEOTIDE SEQUENCE [LARGE SCALE GENOMIC DNA]</scope>
    <source>
        <strain>SNP6</strain>
    </source>
</reference>
<proteinExistence type="predicted"/>
<dbReference type="InterPro" id="IPR023833">
    <property type="entry name" value="Signal_pept_SipW-depend-type"/>
</dbReference>
<evidence type="ECO:0008006" key="4">
    <source>
        <dbReference type="Google" id="ProtNLM"/>
    </source>
</evidence>
<dbReference type="STRING" id="693661.Arcve_1300"/>
<dbReference type="PROSITE" id="PS00018">
    <property type="entry name" value="EF_HAND_1"/>
    <property type="match status" value="1"/>
</dbReference>
<feature type="compositionally biased region" description="Polar residues" evidence="1">
    <location>
        <begin position="104"/>
        <end position="116"/>
    </location>
</feature>
<organism evidence="2 3">
    <name type="scientific">Archaeoglobus veneficus (strain DSM 11195 / SNP6)</name>
    <dbReference type="NCBI Taxonomy" id="693661"/>
    <lineage>
        <taxon>Archaea</taxon>
        <taxon>Methanobacteriati</taxon>
        <taxon>Methanobacteriota</taxon>
        <taxon>Archaeoglobi</taxon>
        <taxon>Archaeoglobales</taxon>
        <taxon>Archaeoglobaceae</taxon>
        <taxon>Archaeoglobus</taxon>
    </lineage>
</organism>
<dbReference type="eggNOG" id="arCOG05861">
    <property type="taxonomic scope" value="Archaea"/>
</dbReference>
<evidence type="ECO:0000256" key="1">
    <source>
        <dbReference type="SAM" id="MobiDB-lite"/>
    </source>
</evidence>